<dbReference type="InterPro" id="IPR029044">
    <property type="entry name" value="Nucleotide-diphossugar_trans"/>
</dbReference>
<evidence type="ECO:0000256" key="3">
    <source>
        <dbReference type="ARBA" id="ARBA00022679"/>
    </source>
</evidence>
<name>A0A1G8X9V6_9ACTN</name>
<organism evidence="5 6">
    <name type="scientific">Streptomyces indicus</name>
    <dbReference type="NCBI Taxonomy" id="417292"/>
    <lineage>
        <taxon>Bacteria</taxon>
        <taxon>Bacillati</taxon>
        <taxon>Actinomycetota</taxon>
        <taxon>Actinomycetes</taxon>
        <taxon>Kitasatosporales</taxon>
        <taxon>Streptomycetaceae</taxon>
        <taxon>Streptomyces</taxon>
    </lineage>
</organism>
<proteinExistence type="inferred from homology"/>
<dbReference type="GO" id="GO:0004582">
    <property type="term" value="F:dolichyl-phosphate beta-D-mannosyltransferase activity"/>
    <property type="evidence" value="ECO:0007669"/>
    <property type="project" value="InterPro"/>
</dbReference>
<dbReference type="Gene3D" id="3.90.550.10">
    <property type="entry name" value="Spore Coat Polysaccharide Biosynthesis Protein SpsA, Chain A"/>
    <property type="match status" value="1"/>
</dbReference>
<comment type="similarity">
    <text evidence="1">Belongs to the glycosyltransferase 2 family.</text>
</comment>
<dbReference type="OrthoDB" id="9810303at2"/>
<dbReference type="CDD" id="cd06442">
    <property type="entry name" value="DPM1_like"/>
    <property type="match status" value="1"/>
</dbReference>
<dbReference type="FunFam" id="3.90.550.10:FF:000122">
    <property type="entry name" value="Dolichol-phosphate mannosyltransferase subunit 1"/>
    <property type="match status" value="1"/>
</dbReference>
<dbReference type="InterPro" id="IPR039528">
    <property type="entry name" value="DPM1-like"/>
</dbReference>
<dbReference type="PANTHER" id="PTHR43398">
    <property type="entry name" value="DOLICHOL-PHOSPHATE MANNOSYLTRANSFERASE SUBUNIT 1"/>
    <property type="match status" value="1"/>
</dbReference>
<dbReference type="PANTHER" id="PTHR43398:SF1">
    <property type="entry name" value="DOLICHOL-PHOSPHATE MANNOSYLTRANSFERASE SUBUNIT 1"/>
    <property type="match status" value="1"/>
</dbReference>
<dbReference type="GO" id="GO:0016020">
    <property type="term" value="C:membrane"/>
    <property type="evidence" value="ECO:0007669"/>
    <property type="project" value="GOC"/>
</dbReference>
<feature type="domain" description="Glycosyltransferase 2-like" evidence="4">
    <location>
        <begin position="17"/>
        <end position="179"/>
    </location>
</feature>
<evidence type="ECO:0000313" key="5">
    <source>
        <dbReference type="EMBL" id="SDJ86530.1"/>
    </source>
</evidence>
<keyword evidence="2 5" id="KW-0328">Glycosyltransferase</keyword>
<evidence type="ECO:0000259" key="4">
    <source>
        <dbReference type="Pfam" id="PF00535"/>
    </source>
</evidence>
<dbReference type="STRING" id="417292.SAMN05421806_10349"/>
<evidence type="ECO:0000256" key="2">
    <source>
        <dbReference type="ARBA" id="ARBA00022676"/>
    </source>
</evidence>
<dbReference type="EMBL" id="FNFF01000003">
    <property type="protein sequence ID" value="SDJ86530.1"/>
    <property type="molecule type" value="Genomic_DNA"/>
</dbReference>
<keyword evidence="3 5" id="KW-0808">Transferase</keyword>
<dbReference type="AlphaFoldDB" id="A0A1G8X9V6"/>
<accession>A0A1G8X9V6</accession>
<dbReference type="SUPFAM" id="SSF53448">
    <property type="entry name" value="Nucleotide-diphospho-sugar transferases"/>
    <property type="match status" value="1"/>
</dbReference>
<evidence type="ECO:0000313" key="6">
    <source>
        <dbReference type="Proteomes" id="UP000199155"/>
    </source>
</evidence>
<dbReference type="Pfam" id="PF00535">
    <property type="entry name" value="Glycos_transf_2"/>
    <property type="match status" value="1"/>
</dbReference>
<dbReference type="InterPro" id="IPR001173">
    <property type="entry name" value="Glyco_trans_2-like"/>
</dbReference>
<dbReference type="Proteomes" id="UP000199155">
    <property type="component" value="Unassembled WGS sequence"/>
</dbReference>
<reference evidence="5 6" key="1">
    <citation type="submission" date="2016-10" db="EMBL/GenBank/DDBJ databases">
        <authorList>
            <person name="de Groot N.N."/>
        </authorList>
    </citation>
    <scope>NUCLEOTIDE SEQUENCE [LARGE SCALE GENOMIC DNA]</scope>
    <source>
        <strain evidence="5 6">CGMCC 4.5727</strain>
    </source>
</reference>
<sequence length="256" mass="27956">MKDGGQREYGPLGATLVIIPTYNEAENVKPITARVRTAVPEAHILVADDNSPDGTGKLADELAAEDDHIHVLHRKGKEGLGAAYLAGFRWGIENGYGVLVEMDADGSHKPEELPRLLTALKGADLVLGSRWVPGGRVVNWPKSREFISRGGSLYSRLMLDVPIRDVTGGFRAFRKETLEGLGLADVASQGYCFQVDLARRAVKAGFHVVEVPITFVERELGDSKMSRDILVEALWRVTAWGVTERTGKVLGRGKSR</sequence>
<keyword evidence="6" id="KW-1185">Reference proteome</keyword>
<dbReference type="GO" id="GO:0009247">
    <property type="term" value="P:glycolipid biosynthetic process"/>
    <property type="evidence" value="ECO:0007669"/>
    <property type="project" value="TreeGrafter"/>
</dbReference>
<evidence type="ECO:0000256" key="1">
    <source>
        <dbReference type="ARBA" id="ARBA00006739"/>
    </source>
</evidence>
<gene>
    <name evidence="5" type="ORF">SAMN05421806_10349</name>
</gene>
<dbReference type="RefSeq" id="WP_093608419.1">
    <property type="nucleotide sequence ID" value="NZ_FNFF01000003.1"/>
</dbReference>
<protein>
    <submittedName>
        <fullName evidence="5">Dolichol-phosphate mannosyltransferase</fullName>
    </submittedName>
</protein>